<comment type="caution">
    <text evidence="2">The sequence shown here is derived from an EMBL/GenBank/DDBJ whole genome shotgun (WGS) entry which is preliminary data.</text>
</comment>
<proteinExistence type="predicted"/>
<keyword evidence="3" id="KW-1185">Reference proteome</keyword>
<accession>A0ABW7Z2W1</accession>
<sequence>MSTPTIQHDIAATPPKPRTEPDPLDPPADHPAPTEEPEPTPPDEQSPKDATGRRRWPSTRTITRPDAGMSTAEYAVGTLAAVAFALLLFKVINSPEVQATLAGVIDRALSSAA</sequence>
<feature type="region of interest" description="Disordered" evidence="1">
    <location>
        <begin position="1"/>
        <end position="69"/>
    </location>
</feature>
<dbReference type="Proteomes" id="UP001612741">
    <property type="component" value="Unassembled WGS sequence"/>
</dbReference>
<dbReference type="InterPro" id="IPR025338">
    <property type="entry name" value="DUF4244"/>
</dbReference>
<evidence type="ECO:0000256" key="1">
    <source>
        <dbReference type="SAM" id="MobiDB-lite"/>
    </source>
</evidence>
<organism evidence="2 3">
    <name type="scientific">Nonomuraea typhae</name>
    <dbReference type="NCBI Taxonomy" id="2603600"/>
    <lineage>
        <taxon>Bacteria</taxon>
        <taxon>Bacillati</taxon>
        <taxon>Actinomycetota</taxon>
        <taxon>Actinomycetes</taxon>
        <taxon>Streptosporangiales</taxon>
        <taxon>Streptosporangiaceae</taxon>
        <taxon>Nonomuraea</taxon>
    </lineage>
</organism>
<dbReference type="Pfam" id="PF14029">
    <property type="entry name" value="DUF4244"/>
    <property type="match status" value="1"/>
</dbReference>
<protein>
    <submittedName>
        <fullName evidence="2">DUF4244 domain-containing protein</fullName>
    </submittedName>
</protein>
<dbReference type="EMBL" id="JBITGY010000009">
    <property type="protein sequence ID" value="MFI6502331.1"/>
    <property type="molecule type" value="Genomic_DNA"/>
</dbReference>
<evidence type="ECO:0000313" key="2">
    <source>
        <dbReference type="EMBL" id="MFI6502331.1"/>
    </source>
</evidence>
<gene>
    <name evidence="2" type="ORF">ACIBG2_33475</name>
</gene>
<name>A0ABW7Z2W1_9ACTN</name>
<dbReference type="RefSeq" id="WP_397087509.1">
    <property type="nucleotide sequence ID" value="NZ_JBITGY010000009.1"/>
</dbReference>
<evidence type="ECO:0000313" key="3">
    <source>
        <dbReference type="Proteomes" id="UP001612741"/>
    </source>
</evidence>
<reference evidence="2 3" key="1">
    <citation type="submission" date="2024-10" db="EMBL/GenBank/DDBJ databases">
        <title>The Natural Products Discovery Center: Release of the First 8490 Sequenced Strains for Exploring Actinobacteria Biosynthetic Diversity.</title>
        <authorList>
            <person name="Kalkreuter E."/>
            <person name="Kautsar S.A."/>
            <person name="Yang D."/>
            <person name="Bader C.D."/>
            <person name="Teijaro C.N."/>
            <person name="Fluegel L."/>
            <person name="Davis C.M."/>
            <person name="Simpson J.R."/>
            <person name="Lauterbach L."/>
            <person name="Steele A.D."/>
            <person name="Gui C."/>
            <person name="Meng S."/>
            <person name="Li G."/>
            <person name="Viehrig K."/>
            <person name="Ye F."/>
            <person name="Su P."/>
            <person name="Kiefer A.F."/>
            <person name="Nichols A."/>
            <person name="Cepeda A.J."/>
            <person name="Yan W."/>
            <person name="Fan B."/>
            <person name="Jiang Y."/>
            <person name="Adhikari A."/>
            <person name="Zheng C.-J."/>
            <person name="Schuster L."/>
            <person name="Cowan T.M."/>
            <person name="Smanski M.J."/>
            <person name="Chevrette M.G."/>
            <person name="De Carvalho L.P.S."/>
            <person name="Shen B."/>
        </authorList>
    </citation>
    <scope>NUCLEOTIDE SEQUENCE [LARGE SCALE GENOMIC DNA]</scope>
    <source>
        <strain evidence="2 3">NPDC050545</strain>
    </source>
</reference>